<name>A0AAD6VH07_9AGAR</name>
<proteinExistence type="predicted"/>
<keyword evidence="2" id="KW-0472">Membrane</keyword>
<evidence type="ECO:0000313" key="4">
    <source>
        <dbReference type="Proteomes" id="UP001219525"/>
    </source>
</evidence>
<keyword evidence="4" id="KW-1185">Reference proteome</keyword>
<organism evidence="3 4">
    <name type="scientific">Mycena pura</name>
    <dbReference type="NCBI Taxonomy" id="153505"/>
    <lineage>
        <taxon>Eukaryota</taxon>
        <taxon>Fungi</taxon>
        <taxon>Dikarya</taxon>
        <taxon>Basidiomycota</taxon>
        <taxon>Agaricomycotina</taxon>
        <taxon>Agaricomycetes</taxon>
        <taxon>Agaricomycetidae</taxon>
        <taxon>Agaricales</taxon>
        <taxon>Marasmiineae</taxon>
        <taxon>Mycenaceae</taxon>
        <taxon>Mycena</taxon>
    </lineage>
</organism>
<evidence type="ECO:0000256" key="1">
    <source>
        <dbReference type="SAM" id="MobiDB-lite"/>
    </source>
</evidence>
<dbReference type="Proteomes" id="UP001219525">
    <property type="component" value="Unassembled WGS sequence"/>
</dbReference>
<sequence>MPAPRSGLPPTYSDPRTTTFALLVFPNTDSAQSAPDAKADLGKSVLEWLMVGILAVFVACFFIRRVLRQRRGTPDASADTDSDHQENPDLVIAE</sequence>
<reference evidence="3" key="1">
    <citation type="submission" date="2023-03" db="EMBL/GenBank/DDBJ databases">
        <title>Massive genome expansion in bonnet fungi (Mycena s.s.) driven by repeated elements and novel gene families across ecological guilds.</title>
        <authorList>
            <consortium name="Lawrence Berkeley National Laboratory"/>
            <person name="Harder C.B."/>
            <person name="Miyauchi S."/>
            <person name="Viragh M."/>
            <person name="Kuo A."/>
            <person name="Thoen E."/>
            <person name="Andreopoulos B."/>
            <person name="Lu D."/>
            <person name="Skrede I."/>
            <person name="Drula E."/>
            <person name="Henrissat B."/>
            <person name="Morin E."/>
            <person name="Kohler A."/>
            <person name="Barry K."/>
            <person name="LaButti K."/>
            <person name="Morin E."/>
            <person name="Salamov A."/>
            <person name="Lipzen A."/>
            <person name="Mereny Z."/>
            <person name="Hegedus B."/>
            <person name="Baldrian P."/>
            <person name="Stursova M."/>
            <person name="Weitz H."/>
            <person name="Taylor A."/>
            <person name="Grigoriev I.V."/>
            <person name="Nagy L.G."/>
            <person name="Martin F."/>
            <person name="Kauserud H."/>
        </authorList>
    </citation>
    <scope>NUCLEOTIDE SEQUENCE</scope>
    <source>
        <strain evidence="3">9144</strain>
    </source>
</reference>
<keyword evidence="2" id="KW-0812">Transmembrane</keyword>
<accession>A0AAD6VH07</accession>
<gene>
    <name evidence="3" type="ORF">GGX14DRAFT_564442</name>
</gene>
<feature type="region of interest" description="Disordered" evidence="1">
    <location>
        <begin position="72"/>
        <end position="94"/>
    </location>
</feature>
<keyword evidence="2" id="KW-1133">Transmembrane helix</keyword>
<comment type="caution">
    <text evidence="3">The sequence shown here is derived from an EMBL/GenBank/DDBJ whole genome shotgun (WGS) entry which is preliminary data.</text>
</comment>
<dbReference type="EMBL" id="JARJCW010000023">
    <property type="protein sequence ID" value="KAJ7212694.1"/>
    <property type="molecule type" value="Genomic_DNA"/>
</dbReference>
<dbReference type="AlphaFoldDB" id="A0AAD6VH07"/>
<feature type="transmembrane region" description="Helical" evidence="2">
    <location>
        <begin position="45"/>
        <end position="63"/>
    </location>
</feature>
<evidence type="ECO:0000256" key="2">
    <source>
        <dbReference type="SAM" id="Phobius"/>
    </source>
</evidence>
<protein>
    <submittedName>
        <fullName evidence="3">Uncharacterized protein</fullName>
    </submittedName>
</protein>
<evidence type="ECO:0000313" key="3">
    <source>
        <dbReference type="EMBL" id="KAJ7212694.1"/>
    </source>
</evidence>